<keyword evidence="7" id="KW-0560">Oxidoreductase</keyword>
<accession>A0A1I3GIY1</accession>
<dbReference type="Gene3D" id="1.10.490.10">
    <property type="entry name" value="Globins"/>
    <property type="match status" value="1"/>
</dbReference>
<dbReference type="PROSITE" id="PS01033">
    <property type="entry name" value="GLOBIN"/>
    <property type="match status" value="1"/>
</dbReference>
<dbReference type="AlphaFoldDB" id="A0A1I3GIY1"/>
<keyword evidence="7" id="KW-0223">Dioxygenase</keyword>
<dbReference type="GO" id="GO:0008941">
    <property type="term" value="F:nitric oxide dioxygenase NAD(P)H activity"/>
    <property type="evidence" value="ECO:0007669"/>
    <property type="project" value="TreeGrafter"/>
</dbReference>
<dbReference type="GO" id="GO:0020037">
    <property type="term" value="F:heme binding"/>
    <property type="evidence" value="ECO:0007669"/>
    <property type="project" value="InterPro"/>
</dbReference>
<dbReference type="GO" id="GO:0046210">
    <property type="term" value="P:nitric oxide catabolic process"/>
    <property type="evidence" value="ECO:0007669"/>
    <property type="project" value="TreeGrafter"/>
</dbReference>
<evidence type="ECO:0000313" key="7">
    <source>
        <dbReference type="EMBL" id="SFI23448.1"/>
    </source>
</evidence>
<keyword evidence="4" id="KW-0408">Iron</keyword>
<dbReference type="GO" id="GO:0046872">
    <property type="term" value="F:metal ion binding"/>
    <property type="evidence" value="ECO:0007669"/>
    <property type="project" value="UniProtKB-KW"/>
</dbReference>
<dbReference type="GO" id="GO:0005344">
    <property type="term" value="F:oxygen carrier activity"/>
    <property type="evidence" value="ECO:0007669"/>
    <property type="project" value="UniProtKB-KW"/>
</dbReference>
<dbReference type="InterPro" id="IPR000971">
    <property type="entry name" value="Globin"/>
</dbReference>
<evidence type="ECO:0000256" key="5">
    <source>
        <dbReference type="RuleBase" id="RU000356"/>
    </source>
</evidence>
<dbReference type="RefSeq" id="WP_092860025.1">
    <property type="nucleotide sequence ID" value="NZ_FOQH01000005.1"/>
</dbReference>
<keyword evidence="1 5" id="KW-0349">Heme</keyword>
<organism evidence="7 8">
    <name type="scientific">Albimonas pacifica</name>
    <dbReference type="NCBI Taxonomy" id="1114924"/>
    <lineage>
        <taxon>Bacteria</taxon>
        <taxon>Pseudomonadati</taxon>
        <taxon>Pseudomonadota</taxon>
        <taxon>Alphaproteobacteria</taxon>
        <taxon>Rhodobacterales</taxon>
        <taxon>Paracoccaceae</taxon>
        <taxon>Albimonas</taxon>
    </lineage>
</organism>
<dbReference type="InterPro" id="IPR012292">
    <property type="entry name" value="Globin/Proto"/>
</dbReference>
<dbReference type="SUPFAM" id="SSF46458">
    <property type="entry name" value="Globin-like"/>
    <property type="match status" value="1"/>
</dbReference>
<dbReference type="InterPro" id="IPR009050">
    <property type="entry name" value="Globin-like_sf"/>
</dbReference>
<dbReference type="EMBL" id="FOQH01000005">
    <property type="protein sequence ID" value="SFI23448.1"/>
    <property type="molecule type" value="Genomic_DNA"/>
</dbReference>
<evidence type="ECO:0000313" key="8">
    <source>
        <dbReference type="Proteomes" id="UP000199377"/>
    </source>
</evidence>
<proteinExistence type="inferred from homology"/>
<evidence type="ECO:0000256" key="3">
    <source>
        <dbReference type="ARBA" id="ARBA00022723"/>
    </source>
</evidence>
<comment type="similarity">
    <text evidence="5">Belongs to the globin family.</text>
</comment>
<dbReference type="OrthoDB" id="3213438at2"/>
<dbReference type="PANTHER" id="PTHR43396">
    <property type="entry name" value="FLAVOHEMOPROTEIN"/>
    <property type="match status" value="1"/>
</dbReference>
<dbReference type="PANTHER" id="PTHR43396:SF3">
    <property type="entry name" value="FLAVOHEMOPROTEIN"/>
    <property type="match status" value="1"/>
</dbReference>
<dbReference type="GO" id="GO:0019825">
    <property type="term" value="F:oxygen binding"/>
    <property type="evidence" value="ECO:0007669"/>
    <property type="project" value="InterPro"/>
</dbReference>
<protein>
    <submittedName>
        <fullName evidence="7">Nitric oxide dioxygenase</fullName>
    </submittedName>
</protein>
<evidence type="ECO:0000256" key="2">
    <source>
        <dbReference type="ARBA" id="ARBA00022621"/>
    </source>
</evidence>
<dbReference type="GO" id="GO:0071500">
    <property type="term" value="P:cellular response to nitrosative stress"/>
    <property type="evidence" value="ECO:0007669"/>
    <property type="project" value="TreeGrafter"/>
</dbReference>
<keyword evidence="3" id="KW-0479">Metal-binding</keyword>
<reference evidence="7 8" key="1">
    <citation type="submission" date="2016-10" db="EMBL/GenBank/DDBJ databases">
        <authorList>
            <person name="de Groot N.N."/>
        </authorList>
    </citation>
    <scope>NUCLEOTIDE SEQUENCE [LARGE SCALE GENOMIC DNA]</scope>
    <source>
        <strain evidence="7 8">CGMCC 1.11030</strain>
    </source>
</reference>
<sequence length="164" mass="17546">MGLDDEQIAAIRGSWAPVYAARDLAAGLFYGRLFQIAPESRALFSGDPTEQGRKLTETLAYVIEALDRPEALVEPVEALARRHVDYGVRPEDYAAVGRALIWMLERHLGGGFTPQARLAWVAAYDHLARRMIAAAYPEVGGAGLRAPGAAAAAEGRAGGPDTES</sequence>
<dbReference type="Proteomes" id="UP000199377">
    <property type="component" value="Unassembled WGS sequence"/>
</dbReference>
<keyword evidence="8" id="KW-1185">Reference proteome</keyword>
<feature type="domain" description="Globin" evidence="6">
    <location>
        <begin position="2"/>
        <end position="136"/>
    </location>
</feature>
<evidence type="ECO:0000256" key="4">
    <source>
        <dbReference type="ARBA" id="ARBA00023004"/>
    </source>
</evidence>
<dbReference type="STRING" id="1114924.SAMN05216258_105189"/>
<dbReference type="GO" id="GO:0071949">
    <property type="term" value="F:FAD binding"/>
    <property type="evidence" value="ECO:0007669"/>
    <property type="project" value="TreeGrafter"/>
</dbReference>
<evidence type="ECO:0000259" key="6">
    <source>
        <dbReference type="PROSITE" id="PS01033"/>
    </source>
</evidence>
<keyword evidence="5" id="KW-0813">Transport</keyword>
<keyword evidence="2 5" id="KW-0561">Oxygen transport</keyword>
<evidence type="ECO:0000256" key="1">
    <source>
        <dbReference type="ARBA" id="ARBA00022617"/>
    </source>
</evidence>
<name>A0A1I3GIY1_9RHOB</name>
<dbReference type="Pfam" id="PF00042">
    <property type="entry name" value="Globin"/>
    <property type="match status" value="1"/>
</dbReference>
<gene>
    <name evidence="7" type="ORF">SAMN05216258_105189</name>
</gene>